<feature type="transmembrane region" description="Helical" evidence="6">
    <location>
        <begin position="89"/>
        <end position="106"/>
    </location>
</feature>
<dbReference type="Pfam" id="PF02588">
    <property type="entry name" value="YitT_membrane"/>
    <property type="match status" value="1"/>
</dbReference>
<evidence type="ECO:0000256" key="6">
    <source>
        <dbReference type="SAM" id="Phobius"/>
    </source>
</evidence>
<comment type="caution">
    <text evidence="8">The sequence shown here is derived from an EMBL/GenBank/DDBJ whole genome shotgun (WGS) entry which is preliminary data.</text>
</comment>
<organism evidence="8 9">
    <name type="scientific">Massilicoli timonensis</name>
    <dbReference type="NCBI Taxonomy" id="2015901"/>
    <lineage>
        <taxon>Bacteria</taxon>
        <taxon>Bacillati</taxon>
        <taxon>Bacillota</taxon>
        <taxon>Erysipelotrichia</taxon>
        <taxon>Erysipelotrichales</taxon>
        <taxon>Erysipelotrichaceae</taxon>
        <taxon>Massilicoli</taxon>
    </lineage>
</organism>
<protein>
    <submittedName>
        <fullName evidence="8">YitT family protein</fullName>
    </submittedName>
</protein>
<keyword evidence="9" id="KW-1185">Reference proteome</keyword>
<sequence length="292" mass="32121">MDSKLKPKDQFYDVMTVIGGTLIFAIGVNLFIMPLGFYNGGVLGAAQIIRTLLQRVGMTFGGMDISGVLNFLINLPLLFMAYKVISRRFFWKTVVSLFFTTVFLSAISVPKTALVDDVLASCLFGGIISGVGLGLTLRAGGSSGGADILGVYLASKYSDFSVGKMSLLLNLCIYILCAVLFELPTALYSVLYSAVTTFVLDRIHYQNINMSAMVFTKDERVYKAIMEGLSRGVTYWKGNGAYTEKGTYIVIVVVSKYEVSRLKKIIYEIDENAFVIFHEGMSVSGNFQKRLS</sequence>
<evidence type="ECO:0000256" key="4">
    <source>
        <dbReference type="ARBA" id="ARBA00022989"/>
    </source>
</evidence>
<dbReference type="InterPro" id="IPR003740">
    <property type="entry name" value="YitT"/>
</dbReference>
<dbReference type="InterPro" id="IPR015867">
    <property type="entry name" value="N-reg_PII/ATP_PRibTrfase_C"/>
</dbReference>
<evidence type="ECO:0000256" key="1">
    <source>
        <dbReference type="ARBA" id="ARBA00004651"/>
    </source>
</evidence>
<keyword evidence="4 6" id="KW-1133">Transmembrane helix</keyword>
<proteinExistence type="predicted"/>
<dbReference type="Proteomes" id="UP001524435">
    <property type="component" value="Unassembled WGS sequence"/>
</dbReference>
<dbReference type="EMBL" id="JANGCH010000001">
    <property type="protein sequence ID" value="MCQ5120659.1"/>
    <property type="molecule type" value="Genomic_DNA"/>
</dbReference>
<dbReference type="CDD" id="cd16380">
    <property type="entry name" value="YitT_C"/>
    <property type="match status" value="1"/>
</dbReference>
<dbReference type="Pfam" id="PF10035">
    <property type="entry name" value="DUF2179"/>
    <property type="match status" value="1"/>
</dbReference>
<reference evidence="8 9" key="1">
    <citation type="submission" date="2022-06" db="EMBL/GenBank/DDBJ databases">
        <title>Isolation of gut microbiota from human fecal samples.</title>
        <authorList>
            <person name="Pamer E.G."/>
            <person name="Barat B."/>
            <person name="Waligurski E."/>
            <person name="Medina S."/>
            <person name="Paddock L."/>
            <person name="Mostad J."/>
        </authorList>
    </citation>
    <scope>NUCLEOTIDE SEQUENCE [LARGE SCALE GENOMIC DNA]</scope>
    <source>
        <strain evidence="8 9">DFI.6.1</strain>
    </source>
</reference>
<dbReference type="InterPro" id="IPR051461">
    <property type="entry name" value="UPF0750_membrane"/>
</dbReference>
<evidence type="ECO:0000259" key="7">
    <source>
        <dbReference type="Pfam" id="PF10035"/>
    </source>
</evidence>
<dbReference type="PANTHER" id="PTHR33545">
    <property type="entry name" value="UPF0750 MEMBRANE PROTEIN YITT-RELATED"/>
    <property type="match status" value="1"/>
</dbReference>
<comment type="subcellular location">
    <subcellularLocation>
        <location evidence="1">Cell membrane</location>
        <topology evidence="1">Multi-pass membrane protein</topology>
    </subcellularLocation>
</comment>
<evidence type="ECO:0000256" key="3">
    <source>
        <dbReference type="ARBA" id="ARBA00022692"/>
    </source>
</evidence>
<evidence type="ECO:0000256" key="2">
    <source>
        <dbReference type="ARBA" id="ARBA00022475"/>
    </source>
</evidence>
<dbReference type="PANTHER" id="PTHR33545:SF5">
    <property type="entry name" value="UPF0750 MEMBRANE PROTEIN YITT"/>
    <property type="match status" value="1"/>
</dbReference>
<feature type="transmembrane region" description="Helical" evidence="6">
    <location>
        <begin position="58"/>
        <end position="82"/>
    </location>
</feature>
<dbReference type="Gene3D" id="3.30.70.120">
    <property type="match status" value="1"/>
</dbReference>
<name>A0ABT1SHH0_9FIRM</name>
<dbReference type="InterPro" id="IPR019264">
    <property type="entry name" value="DUF2179"/>
</dbReference>
<feature type="transmembrane region" description="Helical" evidence="6">
    <location>
        <begin position="12"/>
        <end position="38"/>
    </location>
</feature>
<gene>
    <name evidence="8" type="ORF">NE663_00085</name>
</gene>
<feature type="transmembrane region" description="Helical" evidence="6">
    <location>
        <begin position="162"/>
        <end position="181"/>
    </location>
</feature>
<dbReference type="RefSeq" id="WP_178200058.1">
    <property type="nucleotide sequence ID" value="NZ_CALVCM010000016.1"/>
</dbReference>
<keyword evidence="3 6" id="KW-0812">Transmembrane</keyword>
<evidence type="ECO:0000256" key="5">
    <source>
        <dbReference type="ARBA" id="ARBA00023136"/>
    </source>
</evidence>
<evidence type="ECO:0000313" key="9">
    <source>
        <dbReference type="Proteomes" id="UP001524435"/>
    </source>
</evidence>
<feature type="domain" description="DUF2179" evidence="7">
    <location>
        <begin position="231"/>
        <end position="285"/>
    </location>
</feature>
<keyword evidence="5 6" id="KW-0472">Membrane</keyword>
<evidence type="ECO:0000313" key="8">
    <source>
        <dbReference type="EMBL" id="MCQ5120659.1"/>
    </source>
</evidence>
<feature type="transmembrane region" description="Helical" evidence="6">
    <location>
        <begin position="118"/>
        <end position="141"/>
    </location>
</feature>
<accession>A0ABT1SHH0</accession>
<keyword evidence="2" id="KW-1003">Cell membrane</keyword>
<dbReference type="PIRSF" id="PIRSF006483">
    <property type="entry name" value="Membrane_protein_YitT"/>
    <property type="match status" value="1"/>
</dbReference>